<name>A0AAQ1ST48_9PSED</name>
<evidence type="ECO:0000313" key="1">
    <source>
        <dbReference type="EMBL" id="SPO60461.1"/>
    </source>
</evidence>
<comment type="caution">
    <text evidence="1">The sequence shown here is derived from an EMBL/GenBank/DDBJ whole genome shotgun (WGS) entry which is preliminary data.</text>
</comment>
<reference evidence="1 2" key="1">
    <citation type="submission" date="2018-02" db="EMBL/GenBank/DDBJ databases">
        <authorList>
            <person name="Dubost A."/>
        </authorList>
    </citation>
    <scope>NUCLEOTIDE SEQUENCE [LARGE SCALE GENOMIC DNA]</scope>
    <source>
        <strain evidence="2">JV551A3</strain>
    </source>
</reference>
<organism evidence="1 2">
    <name type="scientific">Pseudomonas inefficax</name>
    <dbReference type="NCBI Taxonomy" id="2078786"/>
    <lineage>
        <taxon>Bacteria</taxon>
        <taxon>Pseudomonadati</taxon>
        <taxon>Pseudomonadota</taxon>
        <taxon>Gammaproteobacteria</taxon>
        <taxon>Pseudomonadales</taxon>
        <taxon>Pseudomonadaceae</taxon>
        <taxon>Pseudomonas</taxon>
    </lineage>
</organism>
<protein>
    <submittedName>
        <fullName evidence="1">Uncharacterized protein</fullName>
    </submittedName>
</protein>
<dbReference type="Proteomes" id="UP000294335">
    <property type="component" value="Unassembled WGS sequence"/>
</dbReference>
<keyword evidence="2" id="KW-1185">Reference proteome</keyword>
<evidence type="ECO:0000313" key="2">
    <source>
        <dbReference type="Proteomes" id="UP000294335"/>
    </source>
</evidence>
<proteinExistence type="predicted"/>
<gene>
    <name evidence="1" type="ORF">JV551A3_V1_850082</name>
</gene>
<sequence>MVVLTTQGRMKIGALAQVLFGVAMRCGRLAAAVGMGMRRQYDRSGNGGCGNDREEIEVHLG</sequence>
<dbReference type="EMBL" id="OPYN01000085">
    <property type="protein sequence ID" value="SPO60461.1"/>
    <property type="molecule type" value="Genomic_DNA"/>
</dbReference>
<accession>A0AAQ1ST48</accession>
<dbReference type="AlphaFoldDB" id="A0AAQ1ST48"/>